<evidence type="ECO:0000313" key="2">
    <source>
        <dbReference type="Proteomes" id="UP001333110"/>
    </source>
</evidence>
<proteinExistence type="predicted"/>
<name>A0AAN7RIZ9_MYCAM</name>
<dbReference type="EMBL" id="JAUNZN010000024">
    <property type="protein sequence ID" value="KAK4808579.1"/>
    <property type="molecule type" value="Genomic_DNA"/>
</dbReference>
<accession>A0AAN7RIZ9</accession>
<evidence type="ECO:0000313" key="1">
    <source>
        <dbReference type="EMBL" id="KAK4808579.1"/>
    </source>
</evidence>
<evidence type="ECO:0008006" key="3">
    <source>
        <dbReference type="Google" id="ProtNLM"/>
    </source>
</evidence>
<dbReference type="AlphaFoldDB" id="A0AAN7RIZ9"/>
<reference evidence="1 2" key="1">
    <citation type="journal article" date="2023" name="J. Hered.">
        <title>Chromosome-level genome of the wood stork (Mycteria americana) provides insight into avian chromosome evolution.</title>
        <authorList>
            <person name="Flamio R. Jr."/>
            <person name="Ramstad K.M."/>
        </authorList>
    </citation>
    <scope>NUCLEOTIDE SEQUENCE [LARGE SCALE GENOMIC DNA]</scope>
    <source>
        <strain evidence="1">JAX WOST 10</strain>
    </source>
</reference>
<sequence>MVTSGMKSSWGPVSSDVPRGSALGPVLFNSFSHDLEDGIKSMPSNLLDETKQGGGAATPQGWAAIQRDLGRLEQWADRNFRQFNKVYRLWLG</sequence>
<organism evidence="1 2">
    <name type="scientific">Mycteria americana</name>
    <name type="common">Wood stork</name>
    <dbReference type="NCBI Taxonomy" id="33587"/>
    <lineage>
        <taxon>Eukaryota</taxon>
        <taxon>Metazoa</taxon>
        <taxon>Chordata</taxon>
        <taxon>Craniata</taxon>
        <taxon>Vertebrata</taxon>
        <taxon>Euteleostomi</taxon>
        <taxon>Archelosauria</taxon>
        <taxon>Archosauria</taxon>
        <taxon>Dinosauria</taxon>
        <taxon>Saurischia</taxon>
        <taxon>Theropoda</taxon>
        <taxon>Coelurosauria</taxon>
        <taxon>Aves</taxon>
        <taxon>Neognathae</taxon>
        <taxon>Neoaves</taxon>
        <taxon>Aequornithes</taxon>
        <taxon>Ciconiiformes</taxon>
        <taxon>Ciconiidae</taxon>
        <taxon>Mycteria</taxon>
    </lineage>
</organism>
<gene>
    <name evidence="1" type="ORF">QYF61_009882</name>
</gene>
<dbReference type="PANTHER" id="PTHR33332">
    <property type="entry name" value="REVERSE TRANSCRIPTASE DOMAIN-CONTAINING PROTEIN"/>
    <property type="match status" value="1"/>
</dbReference>
<comment type="caution">
    <text evidence="1">The sequence shown here is derived from an EMBL/GenBank/DDBJ whole genome shotgun (WGS) entry which is preliminary data.</text>
</comment>
<keyword evidence="2" id="KW-1185">Reference proteome</keyword>
<dbReference type="Proteomes" id="UP001333110">
    <property type="component" value="Unassembled WGS sequence"/>
</dbReference>
<protein>
    <recommendedName>
        <fullName evidence="3">Rna-directed dna polymerase from mobile element jockey-like</fullName>
    </recommendedName>
</protein>